<dbReference type="STRING" id="57577.A0A2K3L7I9"/>
<keyword evidence="1" id="KW-0677">Repeat</keyword>
<reference evidence="2 3" key="2">
    <citation type="journal article" date="2017" name="Front. Plant Sci.">
        <title>Gene Classification and Mining of Molecular Markers Useful in Red Clover (Trifolium pratense) Breeding.</title>
        <authorList>
            <person name="Istvanek J."/>
            <person name="Dluhosova J."/>
            <person name="Dluhos P."/>
            <person name="Patkova L."/>
            <person name="Nedelnik J."/>
            <person name="Repkova J."/>
        </authorList>
    </citation>
    <scope>NUCLEOTIDE SEQUENCE [LARGE SCALE GENOMIC DNA]</scope>
    <source>
        <strain evidence="3">cv. Tatra</strain>
        <tissue evidence="2">Young leaves</tissue>
    </source>
</reference>
<dbReference type="InterPro" id="IPR046960">
    <property type="entry name" value="PPR_At4g14850-like_plant"/>
</dbReference>
<dbReference type="Gene3D" id="1.25.40.10">
    <property type="entry name" value="Tetratricopeptide repeat domain"/>
    <property type="match status" value="2"/>
</dbReference>
<dbReference type="Proteomes" id="UP000236291">
    <property type="component" value="Unassembled WGS sequence"/>
</dbReference>
<name>A0A2K3L7I9_TRIPR</name>
<dbReference type="PANTHER" id="PTHR47926">
    <property type="entry name" value="PENTATRICOPEPTIDE REPEAT-CONTAINING PROTEIN"/>
    <property type="match status" value="1"/>
</dbReference>
<reference evidence="2 3" key="1">
    <citation type="journal article" date="2014" name="Am. J. Bot.">
        <title>Genome assembly and annotation for red clover (Trifolium pratense; Fabaceae).</title>
        <authorList>
            <person name="Istvanek J."/>
            <person name="Jaros M."/>
            <person name="Krenek A."/>
            <person name="Repkova J."/>
        </authorList>
    </citation>
    <scope>NUCLEOTIDE SEQUENCE [LARGE SCALE GENOMIC DNA]</scope>
    <source>
        <strain evidence="3">cv. Tatra</strain>
        <tissue evidence="2">Young leaves</tissue>
    </source>
</reference>
<dbReference type="GO" id="GO:0003723">
    <property type="term" value="F:RNA binding"/>
    <property type="evidence" value="ECO:0007669"/>
    <property type="project" value="InterPro"/>
</dbReference>
<dbReference type="PANTHER" id="PTHR47926:SF440">
    <property type="entry name" value="REPEAT-CONTAINING PROTEIN, PUTATIVE-RELATED"/>
    <property type="match status" value="1"/>
</dbReference>
<evidence type="ECO:0000313" key="2">
    <source>
        <dbReference type="EMBL" id="PNX74473.1"/>
    </source>
</evidence>
<gene>
    <name evidence="2" type="ORF">L195_g030393</name>
</gene>
<accession>A0A2K3L7I9</accession>
<dbReference type="EMBL" id="ASHM01027572">
    <property type="protein sequence ID" value="PNX74473.1"/>
    <property type="molecule type" value="Genomic_DNA"/>
</dbReference>
<comment type="caution">
    <text evidence="2">The sequence shown here is derived from an EMBL/GenBank/DDBJ whole genome shotgun (WGS) entry which is preliminary data.</text>
</comment>
<dbReference type="InterPro" id="IPR002885">
    <property type="entry name" value="PPR_rpt"/>
</dbReference>
<dbReference type="GO" id="GO:0009451">
    <property type="term" value="P:RNA modification"/>
    <property type="evidence" value="ECO:0007669"/>
    <property type="project" value="InterPro"/>
</dbReference>
<evidence type="ECO:0000313" key="3">
    <source>
        <dbReference type="Proteomes" id="UP000236291"/>
    </source>
</evidence>
<organism evidence="2 3">
    <name type="scientific">Trifolium pratense</name>
    <name type="common">Red clover</name>
    <dbReference type="NCBI Taxonomy" id="57577"/>
    <lineage>
        <taxon>Eukaryota</taxon>
        <taxon>Viridiplantae</taxon>
        <taxon>Streptophyta</taxon>
        <taxon>Embryophyta</taxon>
        <taxon>Tracheophyta</taxon>
        <taxon>Spermatophyta</taxon>
        <taxon>Magnoliopsida</taxon>
        <taxon>eudicotyledons</taxon>
        <taxon>Gunneridae</taxon>
        <taxon>Pentapetalae</taxon>
        <taxon>rosids</taxon>
        <taxon>fabids</taxon>
        <taxon>Fabales</taxon>
        <taxon>Fabaceae</taxon>
        <taxon>Papilionoideae</taxon>
        <taxon>50 kb inversion clade</taxon>
        <taxon>NPAAA clade</taxon>
        <taxon>Hologalegina</taxon>
        <taxon>IRL clade</taxon>
        <taxon>Trifolieae</taxon>
        <taxon>Trifolium</taxon>
    </lineage>
</organism>
<dbReference type="Pfam" id="PF01535">
    <property type="entry name" value="PPR"/>
    <property type="match status" value="4"/>
</dbReference>
<dbReference type="AlphaFoldDB" id="A0A2K3L7I9"/>
<evidence type="ECO:0000256" key="1">
    <source>
        <dbReference type="ARBA" id="ARBA00022737"/>
    </source>
</evidence>
<proteinExistence type="predicted"/>
<dbReference type="NCBIfam" id="TIGR00756">
    <property type="entry name" value="PPR"/>
    <property type="match status" value="1"/>
</dbReference>
<dbReference type="InterPro" id="IPR011990">
    <property type="entry name" value="TPR-like_helical_dom_sf"/>
</dbReference>
<protein>
    <submittedName>
        <fullName evidence="2">Pentatricopeptide repeat-containing protein chloroplastic-like</fullName>
    </submittedName>
</protein>
<sequence>MFVRFVNLVDAWYVFGKMPERNLFSWNVLVGGYAKGGFFYEALNLYDIDVVNSLITMYVKCGDIDTARMIEYPVEPNLMTMTSVITACELIECRDVVSWTAMILGYENNLMNKKALETYKEMEVPDEITIADVLSACSCLCDLDTGTNLHEVAKKTGLIFYAIAANALIDMYAKCKCIDKALGVFHSFRYKNIISWTSIILGLQDQ</sequence>